<gene>
    <name evidence="1" type="ORF">CR103_11520</name>
</gene>
<name>A0A2G8T135_9BURK</name>
<dbReference type="EMBL" id="PDOB01000015">
    <property type="protein sequence ID" value="PIL39714.1"/>
    <property type="molecule type" value="Genomic_DNA"/>
</dbReference>
<accession>A0A2G8T135</accession>
<protein>
    <submittedName>
        <fullName evidence="1">Uncharacterized protein</fullName>
    </submittedName>
</protein>
<dbReference type="OrthoDB" id="653003at2"/>
<keyword evidence="2" id="KW-1185">Reference proteome</keyword>
<comment type="caution">
    <text evidence="1">The sequence shown here is derived from an EMBL/GenBank/DDBJ whole genome shotgun (WGS) entry which is preliminary data.</text>
</comment>
<reference evidence="1 2" key="1">
    <citation type="submission" date="2017-10" db="EMBL/GenBank/DDBJ databases">
        <title>Massilia psychrophilum sp. nov., a novel purple-pigmented bacterium isolated from Tianshan glacier, Xinjiang Municipality, China.</title>
        <authorList>
            <person name="Wang H."/>
        </authorList>
    </citation>
    <scope>NUCLEOTIDE SEQUENCE [LARGE SCALE GENOMIC DNA]</scope>
    <source>
        <strain evidence="1 2">JCM 30813</strain>
    </source>
</reference>
<dbReference type="Proteomes" id="UP000228593">
    <property type="component" value="Unassembled WGS sequence"/>
</dbReference>
<evidence type="ECO:0000313" key="1">
    <source>
        <dbReference type="EMBL" id="PIL39714.1"/>
    </source>
</evidence>
<organism evidence="1 2">
    <name type="scientific">Massilia psychrophila</name>
    <dbReference type="NCBI Taxonomy" id="1603353"/>
    <lineage>
        <taxon>Bacteria</taxon>
        <taxon>Pseudomonadati</taxon>
        <taxon>Pseudomonadota</taxon>
        <taxon>Betaproteobacteria</taxon>
        <taxon>Burkholderiales</taxon>
        <taxon>Oxalobacteraceae</taxon>
        <taxon>Telluria group</taxon>
        <taxon>Massilia</taxon>
    </lineage>
</organism>
<evidence type="ECO:0000313" key="2">
    <source>
        <dbReference type="Proteomes" id="UP000228593"/>
    </source>
</evidence>
<dbReference type="RefSeq" id="WP_099916130.1">
    <property type="nucleotide sequence ID" value="NZ_BMHS01000022.1"/>
</dbReference>
<dbReference type="AlphaFoldDB" id="A0A2G8T135"/>
<proteinExistence type="predicted"/>
<sequence>MKLNHLPVHTLELRVRELQQLFNSLDPSPFLTKDLARSAEAYIESWALPIARGSRLQLTIHVEQLDKVQEASDLMSEAIHNHYGYKSDLVRAELRQLLRQGRISLAIGLVFVAACLLAAEMLTHPTQGAAGSIARESLTIIGWVAMWRPVQIFLYDWWPVVGRIHGYDNLKFARVEVVDAAEGEHLLEEAG</sequence>